<organism evidence="1 2">
    <name type="scientific">Methylorubrum salsuginis</name>
    <dbReference type="NCBI Taxonomy" id="414703"/>
    <lineage>
        <taxon>Bacteria</taxon>
        <taxon>Pseudomonadati</taxon>
        <taxon>Pseudomonadota</taxon>
        <taxon>Alphaproteobacteria</taxon>
        <taxon>Hyphomicrobiales</taxon>
        <taxon>Methylobacteriaceae</taxon>
        <taxon>Methylorubrum</taxon>
    </lineage>
</organism>
<proteinExistence type="predicted"/>
<gene>
    <name evidence="1" type="ORF">SAMN04488125_108107</name>
</gene>
<protein>
    <submittedName>
        <fullName evidence="1">Uncharacterized protein</fullName>
    </submittedName>
</protein>
<name>A0A1I4EPR7_9HYPH</name>
<dbReference type="RefSeq" id="WP_091946013.1">
    <property type="nucleotide sequence ID" value="NZ_FOSV01000008.1"/>
</dbReference>
<reference evidence="2" key="1">
    <citation type="submission" date="2016-10" db="EMBL/GenBank/DDBJ databases">
        <authorList>
            <person name="Varghese N."/>
            <person name="Submissions S."/>
        </authorList>
    </citation>
    <scope>NUCLEOTIDE SEQUENCE [LARGE SCALE GENOMIC DNA]</scope>
    <source>
        <strain evidence="2">CGMCC 1.6474</strain>
    </source>
</reference>
<accession>A0A1I4EPR7</accession>
<dbReference type="AlphaFoldDB" id="A0A1I4EPR7"/>
<dbReference type="OrthoDB" id="7982798at2"/>
<evidence type="ECO:0000313" key="1">
    <source>
        <dbReference type="EMBL" id="SFL07674.1"/>
    </source>
</evidence>
<sequence length="245" mass="27460">MATSEWRESRNAAARARLEKSLRPGFPAHVLHHALTRPLIPPTPSRAVASYWRHHVLRADRLARALAARTGAPEGWTWQVGGGEGRPASFRVPPAPFREDAHAPGPGACRICGGPVFRFGWHRDLAGDGAPSKRAGWHAACVIAWEFWCAPSDHLKELKARQRHRCAVSGKRLLRGSEVDHRLPLYRVWREERDLPWPFLLGYWGAPNLQVVNRAGHLLKSREEADERAALRREALIAAPDDDLP</sequence>
<dbReference type="STRING" id="414703.SAMN04488125_108107"/>
<evidence type="ECO:0000313" key="2">
    <source>
        <dbReference type="Proteomes" id="UP000198804"/>
    </source>
</evidence>
<dbReference type="EMBL" id="FOSV01000008">
    <property type="protein sequence ID" value="SFL07674.1"/>
    <property type="molecule type" value="Genomic_DNA"/>
</dbReference>
<keyword evidence="2" id="KW-1185">Reference proteome</keyword>
<dbReference type="Proteomes" id="UP000198804">
    <property type="component" value="Unassembled WGS sequence"/>
</dbReference>